<dbReference type="GO" id="GO:0016787">
    <property type="term" value="F:hydrolase activity"/>
    <property type="evidence" value="ECO:0007669"/>
    <property type="project" value="UniProtKB-KW"/>
</dbReference>
<dbReference type="InterPro" id="IPR029058">
    <property type="entry name" value="AB_hydrolase_fold"/>
</dbReference>
<keyword evidence="1" id="KW-0378">Hydrolase</keyword>
<comment type="caution">
    <text evidence="1">The sequence shown here is derived from an EMBL/GenBank/DDBJ whole genome shotgun (WGS) entry which is preliminary data.</text>
</comment>
<dbReference type="RefSeq" id="WP_372454914.1">
    <property type="nucleotide sequence ID" value="NZ_JAHKRM010000008.1"/>
</dbReference>
<organism evidence="1 2">
    <name type="scientific">Nonomuraea guangzhouensis</name>
    <dbReference type="NCBI Taxonomy" id="1291555"/>
    <lineage>
        <taxon>Bacteria</taxon>
        <taxon>Bacillati</taxon>
        <taxon>Actinomycetota</taxon>
        <taxon>Actinomycetes</taxon>
        <taxon>Streptosporangiales</taxon>
        <taxon>Streptosporangiaceae</taxon>
        <taxon>Nonomuraea</taxon>
    </lineage>
</organism>
<dbReference type="Gene3D" id="3.40.50.1820">
    <property type="entry name" value="alpha/beta hydrolase"/>
    <property type="match status" value="1"/>
</dbReference>
<gene>
    <name evidence="1" type="ORF">ACFSJ0_05000</name>
</gene>
<reference evidence="2" key="1">
    <citation type="journal article" date="2019" name="Int. J. Syst. Evol. Microbiol.">
        <title>The Global Catalogue of Microorganisms (GCM) 10K type strain sequencing project: providing services to taxonomists for standard genome sequencing and annotation.</title>
        <authorList>
            <consortium name="The Broad Institute Genomics Platform"/>
            <consortium name="The Broad Institute Genome Sequencing Center for Infectious Disease"/>
            <person name="Wu L."/>
            <person name="Ma J."/>
        </authorList>
    </citation>
    <scope>NUCLEOTIDE SEQUENCE [LARGE SCALE GENOMIC DNA]</scope>
    <source>
        <strain evidence="2">CGMCC 1.15399</strain>
    </source>
</reference>
<protein>
    <submittedName>
        <fullName evidence="1">Alpha/beta fold hydrolase</fullName>
    </submittedName>
</protein>
<dbReference type="EMBL" id="JBHUCM010000005">
    <property type="protein sequence ID" value="MFD1536382.1"/>
    <property type="molecule type" value="Genomic_DNA"/>
</dbReference>
<proteinExistence type="predicted"/>
<keyword evidence="2" id="KW-1185">Reference proteome</keyword>
<name>A0ABW4G150_9ACTN</name>
<dbReference type="SUPFAM" id="SSF53474">
    <property type="entry name" value="alpha/beta-Hydrolases"/>
    <property type="match status" value="1"/>
</dbReference>
<dbReference type="Proteomes" id="UP001597097">
    <property type="component" value="Unassembled WGS sequence"/>
</dbReference>
<evidence type="ECO:0000313" key="2">
    <source>
        <dbReference type="Proteomes" id="UP001597097"/>
    </source>
</evidence>
<sequence>MNAPDPAWWAEIPQVDAPTLVIAGGMDSHLPQDKIADMAARFPAGRLATIPVGHRVHTVQPAGFGEVVRAFLTASP</sequence>
<evidence type="ECO:0000313" key="1">
    <source>
        <dbReference type="EMBL" id="MFD1536382.1"/>
    </source>
</evidence>
<accession>A0ABW4G150</accession>